<feature type="region of interest" description="Disordered" evidence="1">
    <location>
        <begin position="607"/>
        <end position="657"/>
    </location>
</feature>
<dbReference type="CTD" id="111064647"/>
<feature type="region of interest" description="Disordered" evidence="1">
    <location>
        <begin position="683"/>
        <end position="718"/>
    </location>
</feature>
<evidence type="ECO:0000256" key="1">
    <source>
        <dbReference type="SAM" id="MobiDB-lite"/>
    </source>
</evidence>
<feature type="region of interest" description="Disordered" evidence="1">
    <location>
        <begin position="233"/>
        <end position="281"/>
    </location>
</feature>
<feature type="region of interest" description="Disordered" evidence="1">
    <location>
        <begin position="115"/>
        <end position="153"/>
    </location>
</feature>
<dbReference type="InterPro" id="IPR038954">
    <property type="entry name" value="CSNKA2IP"/>
</dbReference>
<dbReference type="GO" id="GO:0016301">
    <property type="term" value="F:kinase activity"/>
    <property type="evidence" value="ECO:0007669"/>
    <property type="project" value="UniProtKB-KW"/>
</dbReference>
<feature type="compositionally biased region" description="Polar residues" evidence="1">
    <location>
        <begin position="362"/>
        <end position="371"/>
    </location>
</feature>
<feature type="compositionally biased region" description="Low complexity" evidence="1">
    <location>
        <begin position="613"/>
        <end position="639"/>
    </location>
</feature>
<dbReference type="RefSeq" id="XP_040606538.1">
    <property type="nucleotide sequence ID" value="XM_040750604.1"/>
</dbReference>
<dbReference type="PANTHER" id="PTHR35825">
    <property type="entry name" value="CASEIN KINASE II SUBUNIT ALPHA PRIME-INTERACTING PROTEIN"/>
    <property type="match status" value="1"/>
</dbReference>
<dbReference type="Proteomes" id="UP000886700">
    <property type="component" value="Unplaced"/>
</dbReference>
<feature type="compositionally biased region" description="Polar residues" evidence="1">
    <location>
        <begin position="122"/>
        <end position="136"/>
    </location>
</feature>
<reference evidence="3" key="1">
    <citation type="submission" date="2025-04" db="UniProtKB">
        <authorList>
            <consortium name="RefSeq"/>
        </authorList>
    </citation>
    <scope>IDENTIFICATION</scope>
    <source>
        <tissue evidence="4">Liver</tissue>
    </source>
</reference>
<dbReference type="RefSeq" id="XP_005076820.2">
    <property type="nucleotide sequence ID" value="XM_005076763.2"/>
</dbReference>
<protein>
    <submittedName>
        <fullName evidence="4">Casein kinase II subunit alpha'-interacting protein isoform X1</fullName>
    </submittedName>
    <submittedName>
        <fullName evidence="3">Flocculation protein FLO11</fullName>
    </submittedName>
</protein>
<dbReference type="eggNOG" id="ENOG502RQH2">
    <property type="taxonomic scope" value="Eukaryota"/>
</dbReference>
<dbReference type="OrthoDB" id="9526609at2759"/>
<feature type="compositionally biased region" description="Polar residues" evidence="1">
    <location>
        <begin position="685"/>
        <end position="697"/>
    </location>
</feature>
<evidence type="ECO:0000313" key="2">
    <source>
        <dbReference type="Proteomes" id="UP000886700"/>
    </source>
</evidence>
<accession>A0A1U7QM46</accession>
<name>A0A1U7QM46_MESAU</name>
<organism evidence="2 3">
    <name type="scientific">Mesocricetus auratus</name>
    <name type="common">Golden hamster</name>
    <dbReference type="NCBI Taxonomy" id="10036"/>
    <lineage>
        <taxon>Eukaryota</taxon>
        <taxon>Metazoa</taxon>
        <taxon>Chordata</taxon>
        <taxon>Craniata</taxon>
        <taxon>Vertebrata</taxon>
        <taxon>Euteleostomi</taxon>
        <taxon>Mammalia</taxon>
        <taxon>Eutheria</taxon>
        <taxon>Euarchontoglires</taxon>
        <taxon>Glires</taxon>
        <taxon>Rodentia</taxon>
        <taxon>Myomorpha</taxon>
        <taxon>Muroidea</taxon>
        <taxon>Cricetidae</taxon>
        <taxon>Cricetinae</taxon>
        <taxon>Mesocricetus</taxon>
    </lineage>
</organism>
<feature type="compositionally biased region" description="Polar residues" evidence="1">
    <location>
        <begin position="325"/>
        <end position="345"/>
    </location>
</feature>
<feature type="region of interest" description="Disordered" evidence="1">
    <location>
        <begin position="62"/>
        <end position="95"/>
    </location>
</feature>
<evidence type="ECO:0000313" key="3">
    <source>
        <dbReference type="RefSeq" id="XP_005076820.2"/>
    </source>
</evidence>
<keyword evidence="4" id="KW-0418">Kinase</keyword>
<dbReference type="PANTHER" id="PTHR35825:SF2">
    <property type="entry name" value="CASEIN KINASE II SUBUNIT ALPHA'-INTERACTING PROTEIN"/>
    <property type="match status" value="1"/>
</dbReference>
<gene>
    <name evidence="3 4" type="primary">LOC101826278</name>
</gene>
<feature type="region of interest" description="Disordered" evidence="1">
    <location>
        <begin position="325"/>
        <end position="375"/>
    </location>
</feature>
<sequence>MVPLTYHDQQFVCLDNSQQQNTNSSLAYQYTSDALSQFNSQPVTKEQSQNAVTVPSSSFSKKAQSFSTLPSPNSKMTHSRAMKSPSLYSKSPATPSKDAYLKSSFNSSWKSFDSTLSHHKPQTTSVSRFTNTSSLEPSPISLRSKLPLPKTQTSSNIDLCWKSPLLESTQRVSASSSSSLHHQETPSLNVIWTSPSLELSQSEHNSTVRKSKSQKDSSLDYLWSSLLESNQKALTSPPLNHKPQRNDSPTTSSSLEVNRTAQNSPSPDCKPLKIPVSNSNNNVLNLPLSQVKSRKSPLLSHPVHPSHSLPVCPPKPKIVLRCDSSTRSLSSPVSHTRVHSTTSPNDKYKARQVSSVHPKPNISGQRLSSPKPSIKNKNALIPSSKFQSKGSCEQIVKPEPENEIPWSLDYSHPCIIKGGTVPADVVNKIVNSISKSTIQKDLSRQILFRRMRGRPNPHPGPRLSSMYTVCLDCASCIKSQCNHLTGKKDPRCATLFVIPTPESSSDGKIDVKIVLILSLPETSSSSCYQLPMKDNQPDDNLEALDENLEELEKITQLFPASESDFIQGLKTNKKWLAVSSEDKDVSQEPKAIDWLLYVKNSNNIQPQAPVPAPSSSSSSSCSSFSSSSSSSSSSGYPSLPSSPSPPSPCKDSTPPQLSSYVIGKVRSHHRLPPGVSWLEFIRGTGSETTKTRQSASPKTKRARTRNSKSIKKGKREPNTLLRYFQTKFQNEKS</sequence>
<dbReference type="GeneID" id="101826278"/>
<dbReference type="KEGG" id="maua:101826278"/>
<evidence type="ECO:0000313" key="4">
    <source>
        <dbReference type="RefSeq" id="XP_040606538.1"/>
    </source>
</evidence>
<keyword evidence="4" id="KW-0808">Transferase</keyword>
<feature type="compositionally biased region" description="Basic residues" evidence="1">
    <location>
        <begin position="698"/>
        <end position="714"/>
    </location>
</feature>
<dbReference type="AlphaFoldDB" id="A0A1U7QM46"/>
<feature type="compositionally biased region" description="Polar residues" evidence="1">
    <location>
        <begin position="246"/>
        <end position="266"/>
    </location>
</feature>
<proteinExistence type="predicted"/>
<keyword evidence="2" id="KW-1185">Reference proteome</keyword>